<dbReference type="EMBL" id="HE978316">
    <property type="protein sequence ID" value="CCK69575.1"/>
    <property type="molecule type" value="Genomic_DNA"/>
</dbReference>
<dbReference type="GO" id="GO:0000346">
    <property type="term" value="C:transcription export complex"/>
    <property type="evidence" value="ECO:0007669"/>
    <property type="project" value="EnsemblFungi"/>
</dbReference>
<dbReference type="AlphaFoldDB" id="J7R414"/>
<protein>
    <recommendedName>
        <fullName evidence="4">RRM domain-containing protein</fullName>
    </recommendedName>
</protein>
<dbReference type="GO" id="GO:0006406">
    <property type="term" value="P:mRNA export from nucleus"/>
    <property type="evidence" value="ECO:0007669"/>
    <property type="project" value="EnsemblFungi"/>
</dbReference>
<gene>
    <name evidence="5" type="primary">KNAG0C04740</name>
    <name evidence="5" type="ordered locus">KNAG_0C04740</name>
</gene>
<feature type="domain" description="RRM" evidence="4">
    <location>
        <begin position="75"/>
        <end position="155"/>
    </location>
</feature>
<dbReference type="PANTHER" id="PTHR19965">
    <property type="entry name" value="RNA AND EXPORT FACTOR BINDING PROTEIN"/>
    <property type="match status" value="1"/>
</dbReference>
<dbReference type="PROSITE" id="PS50102">
    <property type="entry name" value="RRM"/>
    <property type="match status" value="1"/>
</dbReference>
<accession>J7R414</accession>
<dbReference type="HOGENOM" id="CLU_052367_2_1_1"/>
<dbReference type="GeneID" id="34525255"/>
<dbReference type="SUPFAM" id="SSF54928">
    <property type="entry name" value="RNA-binding domain, RBD"/>
    <property type="match status" value="1"/>
</dbReference>
<feature type="compositionally biased region" description="Low complexity" evidence="3">
    <location>
        <begin position="189"/>
        <end position="199"/>
    </location>
</feature>
<sequence length="233" mass="25450">MSANLDQSLDEIIGKRPNRATSRSGGARGNGPKRATKQVNVNRRGAVGRAVPRNVRAPASAVARVAKVANGSGAVKVNVEGLPRDIKQDAVREFFATHIGGVSGVLLSYNERGLSTGMANITFRNAELARRAVTKFNNAPIDNGRSRLRLNLIVSPTMQSQDLSRRIQALPLRAPLLRRMNVVQNKPKVQKVNAPNKKAAAAKKQKQQKKAKPAKKSLEDLDKEMADYFEEKK</sequence>
<dbReference type="InterPro" id="IPR012677">
    <property type="entry name" value="Nucleotide-bd_a/b_plait_sf"/>
</dbReference>
<proteinExistence type="predicted"/>
<organism evidence="5 6">
    <name type="scientific">Huiozyma naganishii (strain ATCC MYA-139 / BCRC 22969 / CBS 8797 / KCTC 17520 / NBRC 10181 / NCYC 3082 / Yp74L-3)</name>
    <name type="common">Yeast</name>
    <name type="synonym">Kazachstania naganishii</name>
    <dbReference type="NCBI Taxonomy" id="1071383"/>
    <lineage>
        <taxon>Eukaryota</taxon>
        <taxon>Fungi</taxon>
        <taxon>Dikarya</taxon>
        <taxon>Ascomycota</taxon>
        <taxon>Saccharomycotina</taxon>
        <taxon>Saccharomycetes</taxon>
        <taxon>Saccharomycetales</taxon>
        <taxon>Saccharomycetaceae</taxon>
        <taxon>Huiozyma</taxon>
    </lineage>
</organism>
<dbReference type="Proteomes" id="UP000006310">
    <property type="component" value="Chromosome 3"/>
</dbReference>
<feature type="compositionally biased region" description="Basic and acidic residues" evidence="3">
    <location>
        <begin position="216"/>
        <end position="233"/>
    </location>
</feature>
<name>J7R414_HUIN7</name>
<evidence type="ECO:0000256" key="3">
    <source>
        <dbReference type="SAM" id="MobiDB-lite"/>
    </source>
</evidence>
<dbReference type="GO" id="GO:0071667">
    <property type="term" value="F:DNA/RNA hybrid binding"/>
    <property type="evidence" value="ECO:0007669"/>
    <property type="project" value="EnsemblFungi"/>
</dbReference>
<reference evidence="5 6" key="1">
    <citation type="journal article" date="2011" name="Proc. Natl. Acad. Sci. U.S.A.">
        <title>Evolutionary erosion of yeast sex chromosomes by mating-type switching accidents.</title>
        <authorList>
            <person name="Gordon J.L."/>
            <person name="Armisen D."/>
            <person name="Proux-Wera E."/>
            <person name="Oheigeartaigh S.S."/>
            <person name="Byrne K.P."/>
            <person name="Wolfe K.H."/>
        </authorList>
    </citation>
    <scope>NUCLEOTIDE SEQUENCE [LARGE SCALE GENOMIC DNA]</scope>
    <source>
        <strain evidence="6">ATCC MYA-139 / BCRC 22969 / CBS 8797 / CCRC 22969 / KCTC 17520 / NBRC 10181 / NCYC 3082</strain>
    </source>
</reference>
<dbReference type="RefSeq" id="XP_022463821.1">
    <property type="nucleotide sequence ID" value="XM_022607201.1"/>
</dbReference>
<dbReference type="Pfam" id="PF00076">
    <property type="entry name" value="RRM_1"/>
    <property type="match status" value="1"/>
</dbReference>
<dbReference type="InterPro" id="IPR000504">
    <property type="entry name" value="RRM_dom"/>
</dbReference>
<dbReference type="KEGG" id="kng:KNAG_0C04740"/>
<dbReference type="Gene3D" id="3.30.70.330">
    <property type="match status" value="1"/>
</dbReference>
<feature type="compositionally biased region" description="Basic residues" evidence="3">
    <location>
        <begin position="200"/>
        <end position="215"/>
    </location>
</feature>
<evidence type="ECO:0000313" key="5">
    <source>
        <dbReference type="EMBL" id="CCK69575.1"/>
    </source>
</evidence>
<dbReference type="eggNOG" id="KOG0533">
    <property type="taxonomic scope" value="Eukaryota"/>
</dbReference>
<dbReference type="GO" id="GO:0003729">
    <property type="term" value="F:mRNA binding"/>
    <property type="evidence" value="ECO:0007669"/>
    <property type="project" value="TreeGrafter"/>
</dbReference>
<feature type="region of interest" description="Disordered" evidence="3">
    <location>
        <begin position="189"/>
        <end position="233"/>
    </location>
</feature>
<dbReference type="GO" id="GO:1990119">
    <property type="term" value="F:RNA helicase inhibitor activity"/>
    <property type="evidence" value="ECO:0007669"/>
    <property type="project" value="EnsemblFungi"/>
</dbReference>
<reference evidence="6" key="2">
    <citation type="submission" date="2012-08" db="EMBL/GenBank/DDBJ databases">
        <title>Genome sequence of Kazachstania naganishii.</title>
        <authorList>
            <person name="Gordon J.L."/>
            <person name="Armisen D."/>
            <person name="Proux-Wera E."/>
            <person name="OhEigeartaigh S.S."/>
            <person name="Byrne K.P."/>
            <person name="Wolfe K.H."/>
        </authorList>
    </citation>
    <scope>NUCLEOTIDE SEQUENCE [LARGE SCALE GENOMIC DNA]</scope>
    <source>
        <strain evidence="6">ATCC MYA-139 / BCRC 22969 / CBS 8797 / CCRC 22969 / KCTC 17520 / NBRC 10181 / NCYC 3082</strain>
    </source>
</reference>
<dbReference type="GO" id="GO:0006283">
    <property type="term" value="P:transcription-coupled nucleotide-excision repair"/>
    <property type="evidence" value="ECO:0007669"/>
    <property type="project" value="EnsemblFungi"/>
</dbReference>
<dbReference type="STRING" id="1071383.J7R414"/>
<evidence type="ECO:0000313" key="6">
    <source>
        <dbReference type="Proteomes" id="UP000006310"/>
    </source>
</evidence>
<dbReference type="OrthoDB" id="346839at2759"/>
<dbReference type="SMART" id="SM00360">
    <property type="entry name" value="RRM"/>
    <property type="match status" value="1"/>
</dbReference>
<feature type="region of interest" description="Disordered" evidence="3">
    <location>
        <begin position="1"/>
        <end position="45"/>
    </location>
</feature>
<dbReference type="PANTHER" id="PTHR19965:SF35">
    <property type="entry name" value="RNA ANNEALING PROTEIN YRA1"/>
    <property type="match status" value="1"/>
</dbReference>
<dbReference type="InterPro" id="IPR051229">
    <property type="entry name" value="ALYREF_mRNA_export"/>
</dbReference>
<evidence type="ECO:0000259" key="4">
    <source>
        <dbReference type="PROSITE" id="PS50102"/>
    </source>
</evidence>
<evidence type="ECO:0000256" key="1">
    <source>
        <dbReference type="ARBA" id="ARBA00022884"/>
    </source>
</evidence>
<evidence type="ECO:0000256" key="2">
    <source>
        <dbReference type="PROSITE-ProRule" id="PRU00176"/>
    </source>
</evidence>
<keyword evidence="1 2" id="KW-0694">RNA-binding</keyword>
<keyword evidence="6" id="KW-1185">Reference proteome</keyword>
<dbReference type="InterPro" id="IPR035979">
    <property type="entry name" value="RBD_domain_sf"/>
</dbReference>
<dbReference type="OMA" id="NEFGPIK"/>